<dbReference type="Pfam" id="PF06056">
    <property type="entry name" value="Terminase_5"/>
    <property type="match status" value="1"/>
</dbReference>
<keyword evidence="2" id="KW-0614">Plasmid</keyword>
<dbReference type="InterPro" id="IPR010332">
    <property type="entry name" value="ATPase_terminase-su_N"/>
</dbReference>
<evidence type="ECO:0000313" key="2">
    <source>
        <dbReference type="EMBL" id="AVX33708.1"/>
    </source>
</evidence>
<proteinExistence type="predicted"/>
<evidence type="ECO:0000259" key="1">
    <source>
        <dbReference type="Pfam" id="PF06056"/>
    </source>
</evidence>
<reference evidence="2" key="1">
    <citation type="journal article" date="2018" name="Genome Biol. Evol.">
        <title>Two Groups of Cocirculating, Epidemic Clostridiodes difficile Strains Microdiversify through Different Mechanisms.</title>
        <authorList>
            <person name="Murillo T."/>
            <person name="Ramirez-Vargas G."/>
            <person name="Riedel T."/>
            <person name="Overmann J."/>
            <person name="Andersen J.M."/>
            <person name="Guzman-Verri C."/>
            <person name="Chaves-Olarte E."/>
            <person name="Rodriguez C."/>
        </authorList>
    </citation>
    <scope>NUCLEOTIDE SEQUENCE</scope>
    <source>
        <strain evidence="2">LIBA-6289</strain>
        <plasmid evidence="2">LIBA6289</plasmid>
    </source>
</reference>
<dbReference type="RefSeq" id="WP_172692578.1">
    <property type="nucleotide sequence ID" value="NZ_MF547664.1"/>
</dbReference>
<dbReference type="Gene3D" id="1.10.8.10">
    <property type="entry name" value="DNA helicase RuvA subunit, C-terminal domain"/>
    <property type="match status" value="3"/>
</dbReference>
<dbReference type="AlphaFoldDB" id="A0A2R4NCB7"/>
<organism evidence="2">
    <name type="scientific">Clostridioides difficile</name>
    <name type="common">Peptoclostridium difficile</name>
    <dbReference type="NCBI Taxonomy" id="1496"/>
    <lineage>
        <taxon>Bacteria</taxon>
        <taxon>Bacillati</taxon>
        <taxon>Bacillota</taxon>
        <taxon>Clostridia</taxon>
        <taxon>Peptostreptococcales</taxon>
        <taxon>Peptostreptococcaceae</taxon>
        <taxon>Clostridioides</taxon>
    </lineage>
</organism>
<sequence length="319" mass="37919">MRELKENKIKDLYLKGYRAKEIATTLEIGYESVRKYIVRNCKDLKEIHKKNSNSIIEEIRKLYSEGYNTKEIAHVLHKNIDMIEKNIIRNCRDLKKIHKKNNEKAVDIEEIRKLYSEGYNTKEIARVLHKNIDMIEKNIIRNCRDLKKIHKKNNEKAVDIEEIRKLYSEGYNTKEIARVLHKNIDMIEKNIIRNCGDLKKIHKKNNEKAVDIEAVRRLYLKGYNAKEIADTLNKEANTVNLCIYRNCVDLKKIHEENRIIRKDTLKLLDRHNKTYINDGSLLKYNRQSYKNGKNGDIKFDDKRGSKPYDIPGIYKKNIF</sequence>
<dbReference type="EMBL" id="MF547664">
    <property type="protein sequence ID" value="AVX33708.1"/>
    <property type="molecule type" value="Genomic_DNA"/>
</dbReference>
<accession>A0A2R4NCB7</accession>
<geneLocation type="plasmid" evidence="2">
    <name>LIBA6289</name>
</geneLocation>
<gene>
    <name evidence="2" type="ORF">plasmid_LIBA6289_00023</name>
</gene>
<feature type="domain" description="Terminase ATPase subunit N-terminal" evidence="1">
    <location>
        <begin position="11"/>
        <end position="42"/>
    </location>
</feature>
<name>A0A2R4NCB7_CLODI</name>
<protein>
    <submittedName>
        <fullName evidence="2">Transcriptional regulator</fullName>
    </submittedName>
</protein>